<dbReference type="Pfam" id="PF00291">
    <property type="entry name" value="PALP"/>
    <property type="match status" value="1"/>
</dbReference>
<evidence type="ECO:0008006" key="8">
    <source>
        <dbReference type="Google" id="ProtNLM"/>
    </source>
</evidence>
<dbReference type="EMBL" id="UINC01016720">
    <property type="protein sequence ID" value="SVA69411.1"/>
    <property type="molecule type" value="Genomic_DNA"/>
</dbReference>
<comment type="cofactor">
    <cofactor evidence="1">
        <name>pyridoxal 5'-phosphate</name>
        <dbReference type="ChEBI" id="CHEBI:597326"/>
    </cofactor>
</comment>
<sequence>MKYISTRNSSKEFNFSEVFIKGLADDGGLFIPKTVPKLSNEALQRFSKLNYQDLAKEIIFLFCNETIEKNELSNIIDRSYLKFREKNVVKLSDVGKNKLLELFHGPTLAFKDIAMQFIGNLYDYQLKTIEKKINVVAATSGDTGSAAIDAIKGKDKMNIFVLHPNNKVSSIQRKLMTTVKEKNVFNVALEGNFDDCQNLVKSMFADKKFSKSINMSGVNSINWARIIAQTVYYFYSYFQICKLNEKINFSVPTGNFGDVYAGYLSKKMGLPIDKLIVATNQNDILHRAISKGMYEANSVVETLSPSMDIQVASNFERLIYDLNEQSADKTNKIMQEIKIKKKYLIEKKELTKIKEDFLSESVSEQE</sequence>
<dbReference type="SUPFAM" id="SSF53686">
    <property type="entry name" value="Tryptophan synthase beta subunit-like PLP-dependent enzymes"/>
    <property type="match status" value="1"/>
</dbReference>
<dbReference type="PANTHER" id="PTHR42690">
    <property type="entry name" value="THREONINE SYNTHASE FAMILY MEMBER"/>
    <property type="match status" value="1"/>
</dbReference>
<dbReference type="InterPro" id="IPR004450">
    <property type="entry name" value="Thr_synthase-like"/>
</dbReference>
<dbReference type="PANTHER" id="PTHR42690:SF1">
    <property type="entry name" value="THREONINE SYNTHASE-LIKE 2"/>
    <property type="match status" value="1"/>
</dbReference>
<dbReference type="InterPro" id="IPR037158">
    <property type="entry name" value="Thr_synth_N_sf"/>
</dbReference>
<dbReference type="AlphaFoldDB" id="A0A381XYB5"/>
<proteinExistence type="inferred from homology"/>
<evidence type="ECO:0000259" key="6">
    <source>
        <dbReference type="Pfam" id="PF14821"/>
    </source>
</evidence>
<evidence type="ECO:0000256" key="4">
    <source>
        <dbReference type="ARBA" id="ARBA00023239"/>
    </source>
</evidence>
<evidence type="ECO:0000256" key="3">
    <source>
        <dbReference type="ARBA" id="ARBA00022898"/>
    </source>
</evidence>
<evidence type="ECO:0000259" key="5">
    <source>
        <dbReference type="Pfam" id="PF00291"/>
    </source>
</evidence>
<comment type="similarity">
    <text evidence="2">Belongs to the threonine synthase family.</text>
</comment>
<dbReference type="InterPro" id="IPR001926">
    <property type="entry name" value="TrpB-like_PALP"/>
</dbReference>
<evidence type="ECO:0000256" key="1">
    <source>
        <dbReference type="ARBA" id="ARBA00001933"/>
    </source>
</evidence>
<feature type="domain" description="Tryptophan synthase beta chain-like PALP" evidence="5">
    <location>
        <begin position="101"/>
        <end position="328"/>
    </location>
</feature>
<dbReference type="InterPro" id="IPR036052">
    <property type="entry name" value="TrpB-like_PALP_sf"/>
</dbReference>
<evidence type="ECO:0000256" key="2">
    <source>
        <dbReference type="ARBA" id="ARBA00005517"/>
    </source>
</evidence>
<dbReference type="Gene3D" id="3.40.50.1100">
    <property type="match status" value="1"/>
</dbReference>
<keyword evidence="4" id="KW-0456">Lyase</keyword>
<dbReference type="Pfam" id="PF14821">
    <property type="entry name" value="Thr_synth_N"/>
    <property type="match status" value="1"/>
</dbReference>
<evidence type="ECO:0000313" key="7">
    <source>
        <dbReference type="EMBL" id="SVA69411.1"/>
    </source>
</evidence>
<gene>
    <name evidence="7" type="ORF">METZ01_LOCUS122265</name>
</gene>
<accession>A0A381XYB5</accession>
<name>A0A381XYB5_9ZZZZ</name>
<dbReference type="InterPro" id="IPR029144">
    <property type="entry name" value="Thr_synth_N"/>
</dbReference>
<dbReference type="Gene3D" id="3.90.1380.10">
    <property type="entry name" value="Threonine synthase, N-terminal domain"/>
    <property type="match status" value="1"/>
</dbReference>
<organism evidence="7">
    <name type="scientific">marine metagenome</name>
    <dbReference type="NCBI Taxonomy" id="408172"/>
    <lineage>
        <taxon>unclassified sequences</taxon>
        <taxon>metagenomes</taxon>
        <taxon>ecological metagenomes</taxon>
    </lineage>
</organism>
<keyword evidence="3" id="KW-0663">Pyridoxal phosphate</keyword>
<protein>
    <recommendedName>
        <fullName evidence="8">Threonine synthase</fullName>
    </recommendedName>
</protein>
<reference evidence="7" key="1">
    <citation type="submission" date="2018-05" db="EMBL/GenBank/DDBJ databases">
        <authorList>
            <person name="Lanie J.A."/>
            <person name="Ng W.-L."/>
            <person name="Kazmierczak K.M."/>
            <person name="Andrzejewski T.M."/>
            <person name="Davidsen T.M."/>
            <person name="Wayne K.J."/>
            <person name="Tettelin H."/>
            <person name="Glass J.I."/>
            <person name="Rusch D."/>
            <person name="Podicherti R."/>
            <person name="Tsui H.-C.T."/>
            <person name="Winkler M.E."/>
        </authorList>
    </citation>
    <scope>NUCLEOTIDE SEQUENCE</scope>
</reference>
<feature type="non-terminal residue" evidence="7">
    <location>
        <position position="366"/>
    </location>
</feature>
<dbReference type="InterPro" id="IPR051166">
    <property type="entry name" value="Threonine_Synthase"/>
</dbReference>
<dbReference type="GO" id="GO:0016829">
    <property type="term" value="F:lyase activity"/>
    <property type="evidence" value="ECO:0007669"/>
    <property type="project" value="UniProtKB-KW"/>
</dbReference>
<dbReference type="FunFam" id="3.90.1380.10:FF:000003">
    <property type="entry name" value="THR4p Threonine synthase"/>
    <property type="match status" value="1"/>
</dbReference>
<feature type="domain" description="Threonine synthase N-terminal" evidence="6">
    <location>
        <begin position="2"/>
        <end position="80"/>
    </location>
</feature>
<dbReference type="NCBIfam" id="TIGR00260">
    <property type="entry name" value="thrC"/>
    <property type="match status" value="1"/>
</dbReference>